<evidence type="ECO:0000313" key="3">
    <source>
        <dbReference type="Proteomes" id="UP000622797"/>
    </source>
</evidence>
<keyword evidence="3" id="KW-1185">Reference proteome</keyword>
<dbReference type="InterPro" id="IPR055481">
    <property type="entry name" value="DUF7053"/>
</dbReference>
<protein>
    <recommendedName>
        <fullName evidence="1">DUF7053 domain-containing protein</fullName>
    </recommendedName>
</protein>
<dbReference type="Proteomes" id="UP000622797">
    <property type="component" value="Unassembled WGS sequence"/>
</dbReference>
<evidence type="ECO:0000259" key="1">
    <source>
        <dbReference type="Pfam" id="PF23155"/>
    </source>
</evidence>
<dbReference type="OrthoDB" id="4276610at2759"/>
<dbReference type="Pfam" id="PF23155">
    <property type="entry name" value="DUF7053"/>
    <property type="match status" value="1"/>
</dbReference>
<accession>A0A8H4TR01</accession>
<gene>
    <name evidence="2" type="ORF">FSARC_9494</name>
</gene>
<dbReference type="EMBL" id="JABEXW010000543">
    <property type="protein sequence ID" value="KAF4962422.1"/>
    <property type="molecule type" value="Genomic_DNA"/>
</dbReference>
<feature type="non-terminal residue" evidence="2">
    <location>
        <position position="114"/>
    </location>
</feature>
<evidence type="ECO:0000313" key="2">
    <source>
        <dbReference type="EMBL" id="KAF4962422.1"/>
    </source>
</evidence>
<sequence length="114" mass="13123">MRTQNHTFVTIPIPRYLPFQTVLDYLKTYEPVLQHNPGMVSYEKHDLDYDLIANDSFFDASDPGESLRCYQAYEVIRLGPGCRRDLKWPIIFQSVPNGIVCRTDAPAGVISWTQ</sequence>
<reference evidence="2" key="2">
    <citation type="submission" date="2020-05" db="EMBL/GenBank/DDBJ databases">
        <authorList>
            <person name="Kim H.-S."/>
            <person name="Proctor R.H."/>
            <person name="Brown D.W."/>
        </authorList>
    </citation>
    <scope>NUCLEOTIDE SEQUENCE</scope>
    <source>
        <strain evidence="2">NRRL 20472</strain>
    </source>
</reference>
<name>A0A8H4TR01_9HYPO</name>
<comment type="caution">
    <text evidence="2">The sequence shown here is derived from an EMBL/GenBank/DDBJ whole genome shotgun (WGS) entry which is preliminary data.</text>
</comment>
<reference evidence="2" key="1">
    <citation type="journal article" date="2020" name="BMC Genomics">
        <title>Correction to: Identification and distribution of gene clusters required for synthesis of sphingolipid metabolism inhibitors in diverse species of the filamentous fungus Fusarium.</title>
        <authorList>
            <person name="Kim H.S."/>
            <person name="Lohmar J.M."/>
            <person name="Busman M."/>
            <person name="Brown D.W."/>
            <person name="Naumann T.A."/>
            <person name="Divon H.H."/>
            <person name="Lysoe E."/>
            <person name="Uhlig S."/>
            <person name="Proctor R.H."/>
        </authorList>
    </citation>
    <scope>NUCLEOTIDE SEQUENCE</scope>
    <source>
        <strain evidence="2">NRRL 20472</strain>
    </source>
</reference>
<organism evidence="2 3">
    <name type="scientific">Fusarium sarcochroum</name>
    <dbReference type="NCBI Taxonomy" id="1208366"/>
    <lineage>
        <taxon>Eukaryota</taxon>
        <taxon>Fungi</taxon>
        <taxon>Dikarya</taxon>
        <taxon>Ascomycota</taxon>
        <taxon>Pezizomycotina</taxon>
        <taxon>Sordariomycetes</taxon>
        <taxon>Hypocreomycetidae</taxon>
        <taxon>Hypocreales</taxon>
        <taxon>Nectriaceae</taxon>
        <taxon>Fusarium</taxon>
        <taxon>Fusarium lateritium species complex</taxon>
    </lineage>
</organism>
<dbReference type="AlphaFoldDB" id="A0A8H4TR01"/>
<proteinExistence type="predicted"/>
<feature type="domain" description="DUF7053" evidence="1">
    <location>
        <begin position="4"/>
        <end position="112"/>
    </location>
</feature>